<comment type="caution">
    <text evidence="2">The sequence shown here is derived from an EMBL/GenBank/DDBJ whole genome shotgun (WGS) entry which is preliminary data.</text>
</comment>
<sequence>MFVPLLKRTGSRPGVFLILNLPDSEKWHAEHAFSSFVLYAAHSTIAVEIMSSTLTLILKKMHRGQPVRIKSLGHRMNPFYHFSDLFFGRNDKRAHS</sequence>
<proteinExistence type="predicted"/>
<accession>A0AAN5CR11</accession>
<keyword evidence="1" id="KW-0472">Membrane</keyword>
<dbReference type="EMBL" id="BTRK01000004">
    <property type="protein sequence ID" value="GMR48877.1"/>
    <property type="molecule type" value="Genomic_DNA"/>
</dbReference>
<reference evidence="3" key="1">
    <citation type="submission" date="2022-10" db="EMBL/GenBank/DDBJ databases">
        <title>Genome assembly of Pristionchus species.</title>
        <authorList>
            <person name="Yoshida K."/>
            <person name="Sommer R.J."/>
        </authorList>
    </citation>
    <scope>NUCLEOTIDE SEQUENCE [LARGE SCALE GENOMIC DNA]</scope>
    <source>
        <strain evidence="3">RS5460</strain>
    </source>
</reference>
<dbReference type="AlphaFoldDB" id="A0AAN5CR11"/>
<gene>
    <name evidence="2" type="ORF">PMAYCL1PPCAC_19072</name>
</gene>
<evidence type="ECO:0000313" key="3">
    <source>
        <dbReference type="Proteomes" id="UP001328107"/>
    </source>
</evidence>
<keyword evidence="1" id="KW-1133">Transmembrane helix</keyword>
<keyword evidence="3" id="KW-1185">Reference proteome</keyword>
<evidence type="ECO:0000256" key="1">
    <source>
        <dbReference type="SAM" id="Phobius"/>
    </source>
</evidence>
<dbReference type="Proteomes" id="UP001328107">
    <property type="component" value="Unassembled WGS sequence"/>
</dbReference>
<name>A0AAN5CR11_9BILA</name>
<organism evidence="2 3">
    <name type="scientific">Pristionchus mayeri</name>
    <dbReference type="NCBI Taxonomy" id="1317129"/>
    <lineage>
        <taxon>Eukaryota</taxon>
        <taxon>Metazoa</taxon>
        <taxon>Ecdysozoa</taxon>
        <taxon>Nematoda</taxon>
        <taxon>Chromadorea</taxon>
        <taxon>Rhabditida</taxon>
        <taxon>Rhabditina</taxon>
        <taxon>Diplogasteromorpha</taxon>
        <taxon>Diplogasteroidea</taxon>
        <taxon>Neodiplogasteridae</taxon>
        <taxon>Pristionchus</taxon>
    </lineage>
</organism>
<protein>
    <submittedName>
        <fullName evidence="2">Uncharacterized protein</fullName>
    </submittedName>
</protein>
<keyword evidence="1" id="KW-0812">Transmembrane</keyword>
<feature type="transmembrane region" description="Helical" evidence="1">
    <location>
        <begin position="36"/>
        <end position="58"/>
    </location>
</feature>
<evidence type="ECO:0000313" key="2">
    <source>
        <dbReference type="EMBL" id="GMR48877.1"/>
    </source>
</evidence>